<feature type="transmembrane region" description="Helical" evidence="8">
    <location>
        <begin position="177"/>
        <end position="195"/>
    </location>
</feature>
<dbReference type="OrthoDB" id="2360475at2"/>
<dbReference type="PROSITE" id="PS51257">
    <property type="entry name" value="PROKAR_LIPOPROTEIN"/>
    <property type="match status" value="1"/>
</dbReference>
<protein>
    <submittedName>
        <fullName evidence="10">Lipopolysaccharide biosynthesis protein</fullName>
    </submittedName>
</protein>
<name>A0A229NTX9_9BACL</name>
<evidence type="ECO:0000256" key="5">
    <source>
        <dbReference type="ARBA" id="ARBA00022989"/>
    </source>
</evidence>
<proteinExistence type="inferred from homology"/>
<keyword evidence="11" id="KW-1185">Reference proteome</keyword>
<evidence type="ECO:0000313" key="10">
    <source>
        <dbReference type="EMBL" id="OXM13125.1"/>
    </source>
</evidence>
<dbReference type="PANTHER" id="PTHR32309">
    <property type="entry name" value="TYROSINE-PROTEIN KINASE"/>
    <property type="match status" value="1"/>
</dbReference>
<evidence type="ECO:0000256" key="1">
    <source>
        <dbReference type="ARBA" id="ARBA00004651"/>
    </source>
</evidence>
<dbReference type="GO" id="GO:0005886">
    <property type="term" value="C:plasma membrane"/>
    <property type="evidence" value="ECO:0007669"/>
    <property type="project" value="UniProtKB-SubCell"/>
</dbReference>
<dbReference type="EMBL" id="NMUQ01000004">
    <property type="protein sequence ID" value="OXM13125.1"/>
    <property type="molecule type" value="Genomic_DNA"/>
</dbReference>
<comment type="similarity">
    <text evidence="2">Belongs to the CpsC/CapA family.</text>
</comment>
<keyword evidence="5 8" id="KW-1133">Transmembrane helix</keyword>
<evidence type="ECO:0000256" key="6">
    <source>
        <dbReference type="ARBA" id="ARBA00023136"/>
    </source>
</evidence>
<feature type="region of interest" description="Disordered" evidence="7">
    <location>
        <begin position="229"/>
        <end position="257"/>
    </location>
</feature>
<evidence type="ECO:0000256" key="3">
    <source>
        <dbReference type="ARBA" id="ARBA00022475"/>
    </source>
</evidence>
<dbReference type="Proteomes" id="UP000215145">
    <property type="component" value="Unassembled WGS sequence"/>
</dbReference>
<dbReference type="PANTHER" id="PTHR32309:SF13">
    <property type="entry name" value="FERRIC ENTEROBACTIN TRANSPORT PROTEIN FEPE"/>
    <property type="match status" value="1"/>
</dbReference>
<evidence type="ECO:0000259" key="9">
    <source>
        <dbReference type="Pfam" id="PF02706"/>
    </source>
</evidence>
<feature type="domain" description="Polysaccharide chain length determinant N-terminal" evidence="9">
    <location>
        <begin position="2"/>
        <end position="92"/>
    </location>
</feature>
<evidence type="ECO:0000256" key="7">
    <source>
        <dbReference type="SAM" id="MobiDB-lite"/>
    </source>
</evidence>
<keyword evidence="4 8" id="KW-0812">Transmembrane</keyword>
<dbReference type="RefSeq" id="WP_089526836.1">
    <property type="nucleotide sequence ID" value="NZ_NMUQ01000004.1"/>
</dbReference>
<dbReference type="Pfam" id="PF02706">
    <property type="entry name" value="Wzz"/>
    <property type="match status" value="1"/>
</dbReference>
<dbReference type="GO" id="GO:0004713">
    <property type="term" value="F:protein tyrosine kinase activity"/>
    <property type="evidence" value="ECO:0007669"/>
    <property type="project" value="TreeGrafter"/>
</dbReference>
<gene>
    <name evidence="10" type="ORF">CGZ75_23440</name>
</gene>
<accession>A0A229NTX9</accession>
<dbReference type="InterPro" id="IPR050445">
    <property type="entry name" value="Bact_polysacc_biosynth/exp"/>
</dbReference>
<comment type="caution">
    <text evidence="10">The sequence shown here is derived from an EMBL/GenBank/DDBJ whole genome shotgun (WGS) entry which is preliminary data.</text>
</comment>
<evidence type="ECO:0000256" key="8">
    <source>
        <dbReference type="SAM" id="Phobius"/>
    </source>
</evidence>
<comment type="subcellular location">
    <subcellularLocation>
        <location evidence="1">Cell membrane</location>
        <topology evidence="1">Multi-pass membrane protein</topology>
    </subcellularLocation>
</comment>
<evidence type="ECO:0000256" key="4">
    <source>
        <dbReference type="ARBA" id="ARBA00022692"/>
    </source>
</evidence>
<evidence type="ECO:0000313" key="11">
    <source>
        <dbReference type="Proteomes" id="UP000215145"/>
    </source>
</evidence>
<dbReference type="InterPro" id="IPR003856">
    <property type="entry name" value="LPS_length_determ_N"/>
</dbReference>
<evidence type="ECO:0000256" key="2">
    <source>
        <dbReference type="ARBA" id="ARBA00006683"/>
    </source>
</evidence>
<feature type="transmembrane region" description="Helical" evidence="8">
    <location>
        <begin position="14"/>
        <end position="36"/>
    </location>
</feature>
<reference evidence="10 11" key="1">
    <citation type="submission" date="2017-07" db="EMBL/GenBank/DDBJ databases">
        <title>Paenibacillus herberti R33 genome sequencing and assembly.</title>
        <authorList>
            <person name="Su W."/>
        </authorList>
    </citation>
    <scope>NUCLEOTIDE SEQUENCE [LARGE SCALE GENOMIC DNA]</scope>
    <source>
        <strain evidence="10 11">R33</strain>
    </source>
</reference>
<dbReference type="AlphaFoldDB" id="A0A229NTX9"/>
<organism evidence="10 11">
    <name type="scientific">Paenibacillus herberti</name>
    <dbReference type="NCBI Taxonomy" id="1619309"/>
    <lineage>
        <taxon>Bacteria</taxon>
        <taxon>Bacillati</taxon>
        <taxon>Bacillota</taxon>
        <taxon>Bacilli</taxon>
        <taxon>Bacillales</taxon>
        <taxon>Paenibacillaceae</taxon>
        <taxon>Paenibacillus</taxon>
    </lineage>
</organism>
<keyword evidence="6 8" id="KW-0472">Membrane</keyword>
<sequence length="257" mass="27810">MELKHYAFMIRKRLWLIVAVVIMSCSLSATYSYWYAKPEYEASAKLLVGQVKDSGGLMSSLDLNLINSNIQLIKTYKEIIKTPRIMQIVAEEYPQLNQSAGQLAGKVTVTSVNDTQVMSVTARDSSFESAARIVNAVSAVFSNEIPKLLQVDNVSILNQADPGANAAPVAPNAKLNIVMAFVLSLLAGLGLAFLLEYLDDTIKTEEDVMDTLGLPVLTVIPKFKGSEVVPSGGNNRHTKQIPAAGHVGRESNVSIDA</sequence>
<keyword evidence="3" id="KW-1003">Cell membrane</keyword>